<evidence type="ECO:0000313" key="7">
    <source>
        <dbReference type="EMBL" id="PON41587.1"/>
    </source>
</evidence>
<evidence type="ECO:0000256" key="3">
    <source>
        <dbReference type="PROSITE-ProRule" id="PRU00723"/>
    </source>
</evidence>
<dbReference type="InterPro" id="IPR012677">
    <property type="entry name" value="Nucleotide-bd_a/b_plait_sf"/>
</dbReference>
<dbReference type="PANTHER" id="PTHR14398">
    <property type="entry name" value="RNA RECOGNITION RRM/RNP DOMAIN"/>
    <property type="match status" value="1"/>
</dbReference>
<evidence type="ECO:0000256" key="2">
    <source>
        <dbReference type="PROSITE-ProRule" id="PRU00176"/>
    </source>
</evidence>
<dbReference type="InterPro" id="IPR035979">
    <property type="entry name" value="RBD_domain_sf"/>
</dbReference>
<dbReference type="OrthoDB" id="443401at2759"/>
<dbReference type="Proteomes" id="UP000237105">
    <property type="component" value="Unassembled WGS sequence"/>
</dbReference>
<dbReference type="Pfam" id="PF00076">
    <property type="entry name" value="RRM_1"/>
    <property type="match status" value="1"/>
</dbReference>
<feature type="region of interest" description="Disordered" evidence="4">
    <location>
        <begin position="124"/>
        <end position="147"/>
    </location>
</feature>
<dbReference type="EMBL" id="JXTB01000412">
    <property type="protein sequence ID" value="PON41587.1"/>
    <property type="molecule type" value="Genomic_DNA"/>
</dbReference>
<dbReference type="SMART" id="SM00356">
    <property type="entry name" value="ZnF_C3H1"/>
    <property type="match status" value="1"/>
</dbReference>
<dbReference type="SMART" id="SM00360">
    <property type="entry name" value="RRM"/>
    <property type="match status" value="1"/>
</dbReference>
<keyword evidence="3" id="KW-0479">Metal-binding</keyword>
<dbReference type="PANTHER" id="PTHR14398:SF0">
    <property type="entry name" value="ZINC FINGER PROTEIN SWM"/>
    <property type="match status" value="1"/>
</dbReference>
<feature type="compositionally biased region" description="Basic and acidic residues" evidence="4">
    <location>
        <begin position="646"/>
        <end position="665"/>
    </location>
</feature>
<feature type="region of interest" description="Disordered" evidence="4">
    <location>
        <begin position="561"/>
        <end position="590"/>
    </location>
</feature>
<feature type="compositionally biased region" description="Polar residues" evidence="4">
    <location>
        <begin position="579"/>
        <end position="589"/>
    </location>
</feature>
<feature type="region of interest" description="Disordered" evidence="4">
    <location>
        <begin position="856"/>
        <end position="930"/>
    </location>
</feature>
<feature type="zinc finger region" description="C3H1-type" evidence="3">
    <location>
        <begin position="224"/>
        <end position="252"/>
    </location>
</feature>
<name>A0A2P5AYI1_PARAD</name>
<keyword evidence="3" id="KW-0863">Zinc-finger</keyword>
<feature type="compositionally biased region" description="Polar residues" evidence="4">
    <location>
        <begin position="856"/>
        <end position="869"/>
    </location>
</feature>
<proteinExistence type="predicted"/>
<evidence type="ECO:0000256" key="1">
    <source>
        <dbReference type="ARBA" id="ARBA00022884"/>
    </source>
</evidence>
<feature type="compositionally biased region" description="Polar residues" evidence="4">
    <location>
        <begin position="80"/>
        <end position="90"/>
    </location>
</feature>
<dbReference type="InterPro" id="IPR045137">
    <property type="entry name" value="RBM26/27"/>
</dbReference>
<dbReference type="CDD" id="cd12257">
    <property type="entry name" value="RRM1_RBM26_like"/>
    <property type="match status" value="1"/>
</dbReference>
<keyword evidence="8" id="KW-1185">Reference proteome</keyword>
<protein>
    <submittedName>
        <fullName evidence="7">Splicing factor-like protein</fullName>
    </submittedName>
</protein>
<evidence type="ECO:0000259" key="6">
    <source>
        <dbReference type="PROSITE" id="PS50103"/>
    </source>
</evidence>
<feature type="compositionally biased region" description="Basic and acidic residues" evidence="4">
    <location>
        <begin position="920"/>
        <end position="930"/>
    </location>
</feature>
<dbReference type="Gene3D" id="3.30.70.330">
    <property type="match status" value="1"/>
</dbReference>
<dbReference type="AlphaFoldDB" id="A0A2P5AYI1"/>
<reference evidence="8" key="1">
    <citation type="submission" date="2016-06" db="EMBL/GenBank/DDBJ databases">
        <title>Parallel loss of symbiosis genes in relatives of nitrogen-fixing non-legume Parasponia.</title>
        <authorList>
            <person name="Van Velzen R."/>
            <person name="Holmer R."/>
            <person name="Bu F."/>
            <person name="Rutten L."/>
            <person name="Van Zeijl A."/>
            <person name="Liu W."/>
            <person name="Santuari L."/>
            <person name="Cao Q."/>
            <person name="Sharma T."/>
            <person name="Shen D."/>
            <person name="Roswanjaya Y."/>
            <person name="Wardhani T."/>
            <person name="Kalhor M.S."/>
            <person name="Jansen J."/>
            <person name="Van den Hoogen J."/>
            <person name="Gungor B."/>
            <person name="Hartog M."/>
            <person name="Hontelez J."/>
            <person name="Verver J."/>
            <person name="Yang W.-C."/>
            <person name="Schijlen E."/>
            <person name="Repin R."/>
            <person name="Schilthuizen M."/>
            <person name="Schranz E."/>
            <person name="Heidstra R."/>
            <person name="Miyata K."/>
            <person name="Fedorova E."/>
            <person name="Kohlen W."/>
            <person name="Bisseling T."/>
            <person name="Smit S."/>
            <person name="Geurts R."/>
        </authorList>
    </citation>
    <scope>NUCLEOTIDE SEQUENCE [LARGE SCALE GENOMIC DNA]</scope>
    <source>
        <strain evidence="8">cv. WU1-14</strain>
    </source>
</reference>
<feature type="region of interest" description="Disordered" evidence="4">
    <location>
        <begin position="646"/>
        <end position="684"/>
    </location>
</feature>
<gene>
    <name evidence="7" type="ORF">PanWU01x14_288590</name>
</gene>
<dbReference type="GO" id="GO:0003723">
    <property type="term" value="F:RNA binding"/>
    <property type="evidence" value="ECO:0007669"/>
    <property type="project" value="UniProtKB-UniRule"/>
</dbReference>
<dbReference type="PROSITE" id="PS50103">
    <property type="entry name" value="ZF_C3H1"/>
    <property type="match status" value="1"/>
</dbReference>
<dbReference type="InterPro" id="IPR000504">
    <property type="entry name" value="RRM_dom"/>
</dbReference>
<dbReference type="InterPro" id="IPR000571">
    <property type="entry name" value="Znf_CCCH"/>
</dbReference>
<comment type="caution">
    <text evidence="7">The sequence shown here is derived from an EMBL/GenBank/DDBJ whole genome shotgun (WGS) entry which is preliminary data.</text>
</comment>
<feature type="region of interest" description="Disordered" evidence="4">
    <location>
        <begin position="1"/>
        <end position="90"/>
    </location>
</feature>
<keyword evidence="1 2" id="KW-0694">RNA-binding</keyword>
<feature type="compositionally biased region" description="Acidic residues" evidence="4">
    <location>
        <begin position="18"/>
        <end position="33"/>
    </location>
</feature>
<dbReference type="GO" id="GO:0005634">
    <property type="term" value="C:nucleus"/>
    <property type="evidence" value="ECO:0007669"/>
    <property type="project" value="TreeGrafter"/>
</dbReference>
<feature type="compositionally biased region" description="Polar residues" evidence="4">
    <location>
        <begin position="608"/>
        <end position="624"/>
    </location>
</feature>
<dbReference type="GO" id="GO:0008270">
    <property type="term" value="F:zinc ion binding"/>
    <property type="evidence" value="ECO:0007669"/>
    <property type="project" value="UniProtKB-KW"/>
</dbReference>
<feature type="domain" description="C3H1-type" evidence="6">
    <location>
        <begin position="224"/>
        <end position="252"/>
    </location>
</feature>
<feature type="region of interest" description="Disordered" evidence="4">
    <location>
        <begin position="605"/>
        <end position="630"/>
    </location>
</feature>
<evidence type="ECO:0000313" key="8">
    <source>
        <dbReference type="Proteomes" id="UP000237105"/>
    </source>
</evidence>
<dbReference type="PROSITE" id="PS50102">
    <property type="entry name" value="RRM"/>
    <property type="match status" value="1"/>
</dbReference>
<accession>A0A2P5AYI1</accession>
<feature type="region of interest" description="Disordered" evidence="4">
    <location>
        <begin position="700"/>
        <end position="728"/>
    </location>
</feature>
<feature type="domain" description="RRM" evidence="5">
    <location>
        <begin position="479"/>
        <end position="551"/>
    </location>
</feature>
<dbReference type="STRING" id="3476.A0A2P5AYI1"/>
<keyword evidence="3" id="KW-0862">Zinc</keyword>
<evidence type="ECO:0000259" key="5">
    <source>
        <dbReference type="PROSITE" id="PS50102"/>
    </source>
</evidence>
<organism evidence="7 8">
    <name type="scientific">Parasponia andersonii</name>
    <name type="common">Sponia andersonii</name>
    <dbReference type="NCBI Taxonomy" id="3476"/>
    <lineage>
        <taxon>Eukaryota</taxon>
        <taxon>Viridiplantae</taxon>
        <taxon>Streptophyta</taxon>
        <taxon>Embryophyta</taxon>
        <taxon>Tracheophyta</taxon>
        <taxon>Spermatophyta</taxon>
        <taxon>Magnoliopsida</taxon>
        <taxon>eudicotyledons</taxon>
        <taxon>Gunneridae</taxon>
        <taxon>Pentapetalae</taxon>
        <taxon>rosids</taxon>
        <taxon>fabids</taxon>
        <taxon>Rosales</taxon>
        <taxon>Cannabaceae</taxon>
        <taxon>Parasponia</taxon>
    </lineage>
</organism>
<feature type="compositionally biased region" description="Basic and acidic residues" evidence="4">
    <location>
        <begin position="44"/>
        <end position="54"/>
    </location>
</feature>
<dbReference type="SUPFAM" id="SSF54928">
    <property type="entry name" value="RNA-binding domain, RBD"/>
    <property type="match status" value="1"/>
</dbReference>
<sequence length="930" mass="101471">MELKISSPKIGGLSASDCDSDPEEKEVSDDDDDDRNHKHRRRDTRSQSLERDTLDQVFTKPFRKRNKPFQNGNHLRENDSQASAPWRNFNSNHLEKDFSGKFDKRRPGLVSLPRSALDLNQRIRPNQTFSGDPSLARGRGRDLGSWNQRDSRFSSDIASQVIQGSIPPSLFAGRGLSNVSNVQTASWNAFGLIPGIPNGGLDAIHPIGLQATLRPPIHSTLNIAIPRQRCRDFEERGFCLRGDMCPMEHGVNRIVVEDVQACSLSQFNLPVSLPSAHLLGTNSGAGPGSLASISAPSVTSMNAKGLQIKTSKAGFADDALGLNGSYSGSGGVAGADLYDPDQPLWNNNGPETSNALQAIHSPKIDEPESLLNVDPSDNEFPVRSTGNAVGSHGTSVWGRIGSSKSRLDVKEKIDPPMSSSDYVEDGSKEDKVVLTGIQNSSRQGKRIIAEDAGLKPLDSSAKAQFDMRNSRKAPQKALRTLFVNGIPQKNNRREALLSHFQKFGEVIDIYIPMNSERAFVQFSKREEADAALNSPDAVMGNRFIKLFWANRDSILDDAISSSGTSVSATPHGMTAASIPPQSTVASTSKDSLKAAALKSSLGHAHDASLTTSDNPRPIISNGSKVTPPLQKKLELEQLKEQLRKKQEMLDQKRSDFKRKLDKLEKQATGTKGESDMEQPAKRPKAGIAVDVAKAATPRSSDSVPVVISPHTDTMTDKNKGEATLSHSPKTNTTAVLHESMSSKQHPVRPFAPVGSPFVMNRYKLDNRPTAFRILPPLPAGFANVTVMREHFLPYGDISNVELEDVEACNGSSESEVSKDCSARVSFLARRSAERAFVSGKFWQGYNLKFVWLPSSSPSNDQSGRENSPSAPKEPVEKVECTVSQEVVSSRNEEPEDQEKKIVEEMEPVEDSRPSLSPSSGKEESPRGNMF</sequence>
<evidence type="ECO:0000256" key="4">
    <source>
        <dbReference type="SAM" id="MobiDB-lite"/>
    </source>
</evidence>
<dbReference type="FunFam" id="3.30.70.330:FF:000719">
    <property type="entry name" value="Predicted protein"/>
    <property type="match status" value="1"/>
</dbReference>